<dbReference type="AlphaFoldDB" id="C0Q8T4"/>
<dbReference type="EMBL" id="CP001087">
    <property type="protein sequence ID" value="ACN14424.1"/>
    <property type="molecule type" value="Genomic_DNA"/>
</dbReference>
<dbReference type="Gene3D" id="2.60.200.60">
    <property type="match status" value="1"/>
</dbReference>
<evidence type="ECO:0008006" key="3">
    <source>
        <dbReference type="Google" id="ProtNLM"/>
    </source>
</evidence>
<dbReference type="Proteomes" id="UP000000442">
    <property type="component" value="Chromosome"/>
</dbReference>
<dbReference type="HOGENOM" id="CLU_148568_1_0_7"/>
<evidence type="ECO:0000313" key="2">
    <source>
        <dbReference type="Proteomes" id="UP000000442"/>
    </source>
</evidence>
<dbReference type="STRING" id="177437.HRM2_13130"/>
<dbReference type="InterPro" id="IPR008727">
    <property type="entry name" value="PAAR_motif"/>
</dbReference>
<organism evidence="1 2">
    <name type="scientific">Desulforapulum autotrophicum (strain ATCC 43914 / DSM 3382 / VKM B-1955 / HRM2)</name>
    <name type="common">Desulfobacterium autotrophicum</name>
    <dbReference type="NCBI Taxonomy" id="177437"/>
    <lineage>
        <taxon>Bacteria</taxon>
        <taxon>Pseudomonadati</taxon>
        <taxon>Thermodesulfobacteriota</taxon>
        <taxon>Desulfobacteria</taxon>
        <taxon>Desulfobacterales</taxon>
        <taxon>Desulfobacteraceae</taxon>
        <taxon>Desulforapulum</taxon>
    </lineage>
</organism>
<protein>
    <recommendedName>
        <fullName evidence="3">PaaR repeat-containing protein</fullName>
    </recommendedName>
</protein>
<keyword evidence="2" id="KW-1185">Reference proteome</keyword>
<name>C0Q8T4_DESAH</name>
<evidence type="ECO:0000313" key="1">
    <source>
        <dbReference type="EMBL" id="ACN14424.1"/>
    </source>
</evidence>
<reference evidence="1 2" key="1">
    <citation type="journal article" date="2009" name="Environ. Microbiol.">
        <title>Genome sequence of Desulfobacterium autotrophicum HRM2, a marine sulfate reducer oxidizing organic carbon completely to carbon dioxide.</title>
        <authorList>
            <person name="Strittmatter A.W."/>
            <person name="Liesegang H."/>
            <person name="Rabus R."/>
            <person name="Decker I."/>
            <person name="Amann J."/>
            <person name="Andres S."/>
            <person name="Henne A."/>
            <person name="Fricke W.F."/>
            <person name="Martinez-Arias R."/>
            <person name="Bartels D."/>
            <person name="Goesmann A."/>
            <person name="Krause L."/>
            <person name="Puehler A."/>
            <person name="Klenk H.P."/>
            <person name="Richter M."/>
            <person name="Schuler M."/>
            <person name="Gloeckner F.O."/>
            <person name="Meyerdierks A."/>
            <person name="Gottschalk G."/>
            <person name="Amann R."/>
        </authorList>
    </citation>
    <scope>NUCLEOTIDE SEQUENCE [LARGE SCALE GENOMIC DNA]</scope>
    <source>
        <strain evidence="2">ATCC 43914 / DSM 3382 / HRM2</strain>
    </source>
</reference>
<proteinExistence type="predicted"/>
<gene>
    <name evidence="1" type="ordered locus">HRM2_13130</name>
</gene>
<dbReference type="CDD" id="cd14739">
    <property type="entry name" value="PAAR_3"/>
    <property type="match status" value="1"/>
</dbReference>
<accession>C0Q8T4</accession>
<dbReference type="Pfam" id="PF05488">
    <property type="entry name" value="PAAR_motif"/>
    <property type="match status" value="1"/>
</dbReference>
<dbReference type="OrthoDB" id="9807902at2"/>
<dbReference type="eggNOG" id="COG4104">
    <property type="taxonomic scope" value="Bacteria"/>
</dbReference>
<dbReference type="RefSeq" id="WP_015903211.1">
    <property type="nucleotide sequence ID" value="NC_012108.1"/>
</dbReference>
<dbReference type="KEGG" id="dat:HRM2_13130"/>
<sequence>MPSAVRVGDTTTHGGTVIGPGEATVLIGGMPAAVLLDNHVCSLPPNVHQPTVSPFPSGSATVMIGGKPAIRQTDTCLCGAMAAVGEPTVQMG</sequence>